<evidence type="ECO:0000313" key="2">
    <source>
        <dbReference type="Proteomes" id="UP000320176"/>
    </source>
</evidence>
<gene>
    <name evidence="1" type="ORF">Pla52n_16150</name>
</gene>
<sequence>MQFQLPVLFLHLEDTPKAFNNIAQGKVPASVTSGTATLG</sequence>
<evidence type="ECO:0000313" key="1">
    <source>
        <dbReference type="EMBL" id="TWU05899.1"/>
    </source>
</evidence>
<name>A0A5C6B3E7_9BACT</name>
<reference evidence="1 2" key="1">
    <citation type="submission" date="2019-02" db="EMBL/GenBank/DDBJ databases">
        <title>Deep-cultivation of Planctomycetes and their phenomic and genomic characterization uncovers novel biology.</title>
        <authorList>
            <person name="Wiegand S."/>
            <person name="Jogler M."/>
            <person name="Boedeker C."/>
            <person name="Pinto D."/>
            <person name="Vollmers J."/>
            <person name="Rivas-Marin E."/>
            <person name="Kohn T."/>
            <person name="Peeters S.H."/>
            <person name="Heuer A."/>
            <person name="Rast P."/>
            <person name="Oberbeckmann S."/>
            <person name="Bunk B."/>
            <person name="Jeske O."/>
            <person name="Meyerdierks A."/>
            <person name="Storesund J.E."/>
            <person name="Kallscheuer N."/>
            <person name="Luecker S."/>
            <person name="Lage O.M."/>
            <person name="Pohl T."/>
            <person name="Merkel B.J."/>
            <person name="Hornburger P."/>
            <person name="Mueller R.-W."/>
            <person name="Bruemmer F."/>
            <person name="Labrenz M."/>
            <person name="Spormann A.M."/>
            <person name="Op Den Camp H."/>
            <person name="Overmann J."/>
            <person name="Amann R."/>
            <person name="Jetten M.S.M."/>
            <person name="Mascher T."/>
            <person name="Medema M.H."/>
            <person name="Devos D.P."/>
            <person name="Kaster A.-K."/>
            <person name="Ovreas L."/>
            <person name="Rohde M."/>
            <person name="Galperin M.Y."/>
            <person name="Jogler C."/>
        </authorList>
    </citation>
    <scope>NUCLEOTIDE SEQUENCE [LARGE SCALE GENOMIC DNA]</scope>
    <source>
        <strain evidence="1 2">Pla52n</strain>
    </source>
</reference>
<dbReference type="Proteomes" id="UP000320176">
    <property type="component" value="Unassembled WGS sequence"/>
</dbReference>
<protein>
    <submittedName>
        <fullName evidence="1">Uncharacterized protein</fullName>
    </submittedName>
</protein>
<comment type="caution">
    <text evidence="1">The sequence shown here is derived from an EMBL/GenBank/DDBJ whole genome shotgun (WGS) entry which is preliminary data.</text>
</comment>
<proteinExistence type="predicted"/>
<organism evidence="1 2">
    <name type="scientific">Stieleria varia</name>
    <dbReference type="NCBI Taxonomy" id="2528005"/>
    <lineage>
        <taxon>Bacteria</taxon>
        <taxon>Pseudomonadati</taxon>
        <taxon>Planctomycetota</taxon>
        <taxon>Planctomycetia</taxon>
        <taxon>Pirellulales</taxon>
        <taxon>Pirellulaceae</taxon>
        <taxon>Stieleria</taxon>
    </lineage>
</organism>
<keyword evidence="2" id="KW-1185">Reference proteome</keyword>
<dbReference type="EMBL" id="SJPN01000002">
    <property type="protein sequence ID" value="TWU05899.1"/>
    <property type="molecule type" value="Genomic_DNA"/>
</dbReference>
<accession>A0A5C6B3E7</accession>
<dbReference type="AlphaFoldDB" id="A0A5C6B3E7"/>